<comment type="caution">
    <text evidence="3">The sequence shown here is derived from an EMBL/GenBank/DDBJ whole genome shotgun (WGS) entry which is preliminary data.</text>
</comment>
<dbReference type="Pfam" id="PF10988">
    <property type="entry name" value="DUF2807"/>
    <property type="match status" value="1"/>
</dbReference>
<gene>
    <name evidence="3" type="ORF">HLUCCA11_21600</name>
</gene>
<accession>A0A0P7ZR70</accession>
<keyword evidence="1" id="KW-0732">Signal</keyword>
<dbReference type="Proteomes" id="UP000050465">
    <property type="component" value="Unassembled WGS sequence"/>
</dbReference>
<feature type="chain" id="PRO_5006147383" description="Putative auto-transporter adhesin head GIN domain-containing protein" evidence="1">
    <location>
        <begin position="20"/>
        <end position="221"/>
    </location>
</feature>
<dbReference type="InterPro" id="IPR021255">
    <property type="entry name" value="DUF2807"/>
</dbReference>
<evidence type="ECO:0000259" key="2">
    <source>
        <dbReference type="Pfam" id="PF10988"/>
    </source>
</evidence>
<name>A0A0P7ZR70_9CYAN</name>
<dbReference type="PANTHER" id="PTHR39200">
    <property type="entry name" value="HYPOTHETICAL EXPORTED PROTEIN"/>
    <property type="match status" value="1"/>
</dbReference>
<reference evidence="3 4" key="1">
    <citation type="submission" date="2015-09" db="EMBL/GenBank/DDBJ databases">
        <title>Identification and resolution of microdiversity through metagenomic sequencing of parallel consortia.</title>
        <authorList>
            <person name="Nelson W.C."/>
            <person name="Romine M.F."/>
            <person name="Lindemann S.R."/>
        </authorList>
    </citation>
    <scope>NUCLEOTIDE SEQUENCE [LARGE SCALE GENOMIC DNA]</scope>
    <source>
        <strain evidence="3">Ana</strain>
    </source>
</reference>
<protein>
    <recommendedName>
        <fullName evidence="2">Putative auto-transporter adhesin head GIN domain-containing protein</fullName>
    </recommendedName>
</protein>
<dbReference type="AlphaFoldDB" id="A0A0P7ZR70"/>
<dbReference type="PATRIC" id="fig|1666911.3.peg.3721"/>
<feature type="domain" description="Putative auto-transporter adhesin head GIN" evidence="2">
    <location>
        <begin position="44"/>
        <end position="206"/>
    </location>
</feature>
<dbReference type="STRING" id="1666911.HLUCCA11_21600"/>
<sequence length="221" mass="23269">MKFRSYGLLACLAPLSLLAGCIINLDNGVKGSGTVKTESRQAVNFSAISFETEGNLTVQQTGKESLLISADDNLLPFFESRVADHTLYLNISKGRNINPSKPAEFVVQVKSLESLNMEGVGSVEVRDIKGKKLSVTHDGVGEVTITGSADVLDLNLSGVGSYQGEAFKTKQATIRSSGVGSAVINASEQVDATVSGVGSVEYIGSPQVQESIEGIGDVEKR</sequence>
<dbReference type="EMBL" id="LJZR01000058">
    <property type="protein sequence ID" value="KPQ32400.1"/>
    <property type="molecule type" value="Genomic_DNA"/>
</dbReference>
<dbReference type="PANTHER" id="PTHR39200:SF1">
    <property type="entry name" value="AUTO-TRANSPORTER ADHESIN HEAD GIN DOMAIN-CONTAINING PROTEIN-RELATED"/>
    <property type="match status" value="1"/>
</dbReference>
<dbReference type="PROSITE" id="PS51257">
    <property type="entry name" value="PROKAR_LIPOPROTEIN"/>
    <property type="match status" value="1"/>
</dbReference>
<feature type="signal peptide" evidence="1">
    <location>
        <begin position="1"/>
        <end position="19"/>
    </location>
</feature>
<dbReference type="Gene3D" id="2.160.20.120">
    <property type="match status" value="1"/>
</dbReference>
<organism evidence="3 4">
    <name type="scientific">Phormidesmis priestleyi Ana</name>
    <dbReference type="NCBI Taxonomy" id="1666911"/>
    <lineage>
        <taxon>Bacteria</taxon>
        <taxon>Bacillati</taxon>
        <taxon>Cyanobacteriota</taxon>
        <taxon>Cyanophyceae</taxon>
        <taxon>Leptolyngbyales</taxon>
        <taxon>Leptolyngbyaceae</taxon>
        <taxon>Phormidesmis</taxon>
    </lineage>
</organism>
<proteinExistence type="predicted"/>
<evidence type="ECO:0000313" key="3">
    <source>
        <dbReference type="EMBL" id="KPQ32400.1"/>
    </source>
</evidence>
<evidence type="ECO:0000313" key="4">
    <source>
        <dbReference type="Proteomes" id="UP000050465"/>
    </source>
</evidence>
<evidence type="ECO:0000256" key="1">
    <source>
        <dbReference type="SAM" id="SignalP"/>
    </source>
</evidence>